<comment type="caution">
    <text evidence="1">The sequence shown here is derived from an EMBL/GenBank/DDBJ whole genome shotgun (WGS) entry which is preliminary data.</text>
</comment>
<dbReference type="Proteomes" id="UP000218934">
    <property type="component" value="Unassembled WGS sequence"/>
</dbReference>
<proteinExistence type="predicted"/>
<dbReference type="AlphaFoldDB" id="A0A2A4FTS1"/>
<gene>
    <name evidence="1" type="ORF">COO09_18205</name>
</gene>
<accession>A0A2A4FTS1</accession>
<evidence type="ECO:0000313" key="1">
    <source>
        <dbReference type="EMBL" id="PCE40791.1"/>
    </source>
</evidence>
<keyword evidence="2" id="KW-1185">Reference proteome</keyword>
<dbReference type="OrthoDB" id="8455349at2"/>
<dbReference type="RefSeq" id="WP_066966600.1">
    <property type="nucleotide sequence ID" value="NZ_CP023449.1"/>
</dbReference>
<protein>
    <submittedName>
        <fullName evidence="1">Uncharacterized protein</fullName>
    </submittedName>
</protein>
<name>A0A2A4FTS1_9SPHN</name>
<organism evidence="1 2">
    <name type="scientific">Rhizorhabdus dicambivorans</name>
    <dbReference type="NCBI Taxonomy" id="1850238"/>
    <lineage>
        <taxon>Bacteria</taxon>
        <taxon>Pseudomonadati</taxon>
        <taxon>Pseudomonadota</taxon>
        <taxon>Alphaproteobacteria</taxon>
        <taxon>Sphingomonadales</taxon>
        <taxon>Sphingomonadaceae</taxon>
        <taxon>Rhizorhabdus</taxon>
    </lineage>
</organism>
<dbReference type="KEGG" id="rdi:CMV14_22270"/>
<dbReference type="EMBL" id="NWUF01000022">
    <property type="protein sequence ID" value="PCE40791.1"/>
    <property type="molecule type" value="Genomic_DNA"/>
</dbReference>
<sequence>MALDPALESAIFEAAEKEGQPRTVALRLVAWLKALSTGETSEEQDRESHTLVLSAVELKGDDDAD</sequence>
<evidence type="ECO:0000313" key="2">
    <source>
        <dbReference type="Proteomes" id="UP000218934"/>
    </source>
</evidence>
<reference evidence="1 2" key="1">
    <citation type="submission" date="2017-09" db="EMBL/GenBank/DDBJ databases">
        <title>The Catabolism of 3,6-Dichlorosalicylic acid is Initiated by the Cytochrome P450 Monooxygenase DsmABC in Rhizorhabdus dicambivorans Ndbn-20.</title>
        <authorList>
            <person name="Na L."/>
        </authorList>
    </citation>
    <scope>NUCLEOTIDE SEQUENCE [LARGE SCALE GENOMIC DNA]</scope>
    <source>
        <strain evidence="1 2">Ndbn-20m</strain>
    </source>
</reference>